<feature type="compositionally biased region" description="Polar residues" evidence="2">
    <location>
        <begin position="320"/>
        <end position="356"/>
    </location>
</feature>
<feature type="compositionally biased region" description="Polar residues" evidence="2">
    <location>
        <begin position="9"/>
        <end position="32"/>
    </location>
</feature>
<dbReference type="InterPro" id="IPR018200">
    <property type="entry name" value="USP_CS"/>
</dbReference>
<dbReference type="InterPro" id="IPR028889">
    <property type="entry name" value="USP"/>
</dbReference>
<dbReference type="AlphaFoldDB" id="A0A2A2L0S2"/>
<evidence type="ECO:0000313" key="5">
    <source>
        <dbReference type="EMBL" id="PAV79729.1"/>
    </source>
</evidence>
<dbReference type="GO" id="GO:0016579">
    <property type="term" value="P:protein deubiquitination"/>
    <property type="evidence" value="ECO:0007669"/>
    <property type="project" value="InterPro"/>
</dbReference>
<evidence type="ECO:0000313" key="6">
    <source>
        <dbReference type="Proteomes" id="UP000218231"/>
    </source>
</evidence>
<evidence type="ECO:0000256" key="2">
    <source>
        <dbReference type="SAM" id="MobiDB-lite"/>
    </source>
</evidence>
<dbReference type="STRING" id="2018661.A0A2A2L0S2"/>
<reference evidence="5 6" key="1">
    <citation type="journal article" date="2017" name="Curr. Biol.">
        <title>Genome architecture and evolution of a unichromosomal asexual nematode.</title>
        <authorList>
            <person name="Fradin H."/>
            <person name="Zegar C."/>
            <person name="Gutwein M."/>
            <person name="Lucas J."/>
            <person name="Kovtun M."/>
            <person name="Corcoran D."/>
            <person name="Baugh L.R."/>
            <person name="Kiontke K."/>
            <person name="Gunsalus K."/>
            <person name="Fitch D.H."/>
            <person name="Piano F."/>
        </authorList>
    </citation>
    <scope>NUCLEOTIDE SEQUENCE [LARGE SCALE GENOMIC DNA]</scope>
    <source>
        <strain evidence="5">PF1309</strain>
    </source>
</reference>
<dbReference type="SUPFAM" id="SSF54001">
    <property type="entry name" value="Cysteine proteinases"/>
    <property type="match status" value="2"/>
</dbReference>
<feature type="region of interest" description="Disordered" evidence="2">
    <location>
        <begin position="949"/>
        <end position="977"/>
    </location>
</feature>
<feature type="region of interest" description="Disordered" evidence="2">
    <location>
        <begin position="103"/>
        <end position="122"/>
    </location>
</feature>
<dbReference type="GO" id="GO:0005634">
    <property type="term" value="C:nucleus"/>
    <property type="evidence" value="ECO:0007669"/>
    <property type="project" value="TreeGrafter"/>
</dbReference>
<dbReference type="PANTHER" id="PTHR24006">
    <property type="entry name" value="UBIQUITIN CARBOXYL-TERMINAL HYDROLASE"/>
    <property type="match status" value="1"/>
</dbReference>
<keyword evidence="6" id="KW-1185">Reference proteome</keyword>
<evidence type="ECO:0000259" key="3">
    <source>
        <dbReference type="PROSITE" id="PS50235"/>
    </source>
</evidence>
<protein>
    <recommendedName>
        <fullName evidence="7">USP domain-containing protein</fullName>
    </recommendedName>
</protein>
<dbReference type="PROSITE" id="PS50235">
    <property type="entry name" value="USP_3"/>
    <property type="match status" value="1"/>
</dbReference>
<feature type="domain" description="OTU" evidence="4">
    <location>
        <begin position="808"/>
        <end position="954"/>
    </location>
</feature>
<dbReference type="InterPro" id="IPR001394">
    <property type="entry name" value="Peptidase_C19_UCH"/>
</dbReference>
<dbReference type="OrthoDB" id="5813749at2759"/>
<dbReference type="InterPro" id="IPR003323">
    <property type="entry name" value="OTU_dom"/>
</dbReference>
<comment type="similarity">
    <text evidence="1">Belongs to the peptidase C19 family.</text>
</comment>
<organism evidence="5 6">
    <name type="scientific">Diploscapter pachys</name>
    <dbReference type="NCBI Taxonomy" id="2018661"/>
    <lineage>
        <taxon>Eukaryota</taxon>
        <taxon>Metazoa</taxon>
        <taxon>Ecdysozoa</taxon>
        <taxon>Nematoda</taxon>
        <taxon>Chromadorea</taxon>
        <taxon>Rhabditida</taxon>
        <taxon>Rhabditina</taxon>
        <taxon>Rhabditomorpha</taxon>
        <taxon>Rhabditoidea</taxon>
        <taxon>Rhabditidae</taxon>
        <taxon>Diploscapter</taxon>
    </lineage>
</organism>
<name>A0A2A2L0S2_9BILA</name>
<feature type="compositionally biased region" description="Basic and acidic residues" evidence="2">
    <location>
        <begin position="248"/>
        <end position="261"/>
    </location>
</feature>
<dbReference type="Gene3D" id="3.90.70.10">
    <property type="entry name" value="Cysteine proteinases"/>
    <property type="match status" value="2"/>
</dbReference>
<feature type="compositionally biased region" description="Basic and acidic residues" evidence="2">
    <location>
        <begin position="270"/>
        <end position="282"/>
    </location>
</feature>
<dbReference type="InterPro" id="IPR050164">
    <property type="entry name" value="Peptidase_C19"/>
</dbReference>
<feature type="region of interest" description="Disordered" evidence="2">
    <location>
        <begin position="172"/>
        <end position="365"/>
    </location>
</feature>
<dbReference type="InterPro" id="IPR038765">
    <property type="entry name" value="Papain-like_cys_pep_sf"/>
</dbReference>
<evidence type="ECO:0000256" key="1">
    <source>
        <dbReference type="ARBA" id="ARBA00009085"/>
    </source>
</evidence>
<dbReference type="PROSITE" id="PS00973">
    <property type="entry name" value="USP_2"/>
    <property type="match status" value="1"/>
</dbReference>
<dbReference type="CDD" id="cd22755">
    <property type="entry name" value="OTU_CeDUB-like"/>
    <property type="match status" value="1"/>
</dbReference>
<comment type="caution">
    <text evidence="5">The sequence shown here is derived from an EMBL/GenBank/DDBJ whole genome shotgun (WGS) entry which is preliminary data.</text>
</comment>
<dbReference type="CDD" id="cd02257">
    <property type="entry name" value="Peptidase_C19"/>
    <property type="match status" value="1"/>
</dbReference>
<dbReference type="Proteomes" id="UP000218231">
    <property type="component" value="Unassembled WGS sequence"/>
</dbReference>
<evidence type="ECO:0000259" key="4">
    <source>
        <dbReference type="PROSITE" id="PS50802"/>
    </source>
</evidence>
<proteinExistence type="inferred from homology"/>
<dbReference type="EMBL" id="LIAE01007376">
    <property type="protein sequence ID" value="PAV79729.1"/>
    <property type="molecule type" value="Genomic_DNA"/>
</dbReference>
<dbReference type="GO" id="GO:0004843">
    <property type="term" value="F:cysteine-type deubiquitinase activity"/>
    <property type="evidence" value="ECO:0007669"/>
    <property type="project" value="InterPro"/>
</dbReference>
<evidence type="ECO:0008006" key="7">
    <source>
        <dbReference type="Google" id="ProtNLM"/>
    </source>
</evidence>
<feature type="compositionally biased region" description="Basic and acidic residues" evidence="2">
    <location>
        <begin position="219"/>
        <end position="229"/>
    </location>
</feature>
<feature type="compositionally biased region" description="Basic and acidic residues" evidence="2">
    <location>
        <begin position="956"/>
        <end position="970"/>
    </location>
</feature>
<feature type="domain" description="USP" evidence="3">
    <location>
        <begin position="411"/>
        <end position="1050"/>
    </location>
</feature>
<feature type="region of interest" description="Disordered" evidence="2">
    <location>
        <begin position="1"/>
        <end position="37"/>
    </location>
</feature>
<dbReference type="PROSITE" id="PS50802">
    <property type="entry name" value="OTU"/>
    <property type="match status" value="1"/>
</dbReference>
<dbReference type="Pfam" id="PF00443">
    <property type="entry name" value="UCH"/>
    <property type="match status" value="1"/>
</dbReference>
<accession>A0A2A2L0S2</accession>
<gene>
    <name evidence="5" type="ORF">WR25_15054</name>
</gene>
<dbReference type="GO" id="GO:0005829">
    <property type="term" value="C:cytosol"/>
    <property type="evidence" value="ECO:0007669"/>
    <property type="project" value="TreeGrafter"/>
</dbReference>
<dbReference type="Gene3D" id="3.90.70.80">
    <property type="match status" value="1"/>
</dbReference>
<sequence>MPMRRKGILTSSGSNGRENRRMTLSSAPNTPMETAREKEMKKWIDEKSCNRLSAPKSGPPIKLPVVSIESDPFLADQSAGARGIAKKSPFYSNEPKVDICQTPLRPRRETRKRKADVHNATLGTQQLELTADHENEAMLDEEVVADSDDDVQLVEEVMGKQTKVEVEGRITREAAGRGRAQTQGLLQSGVVKSPSVFPEKSPRESIDMKPVQRTGFTNKLEERRLEMMKTMRAQKLKPTGGKRQSRKKKEEQQQKEEEGQRLRGRTMQRGSRENEENRRWNDEGNGPVRGTRRQLSGDVDDGDDNDFEKTAGSGVGELTASKNPSNFNSHPARTSYNRAAKSNSHTSESYKNCIQTDGSDDKKKKNKIDLDTLRGMVRSLQLQDREEGVSPPHARFPPALPSRFTDAYSCRSLTNNRNSCFMNSTLQALSVVDDCFSRLQQGNFRYKKIFDEQGLCDVDSATATYRLLYLILSVMRGCEGNSYQYQMDNILMEFRKNVAKCTSECFNNGRQMDAEEFMLAVVNRCDELIVKMEKELTILEGRDEPTEDEIREVQQCYSIKMTFKFSITRCLHCNDCQKEPSFKSEEDTELRLPLNEQTDSADVQQLIDQLSSPSLIEFEKKLCRQTRNKLFKIERSFVTSFPSSLILHLKRYNNDKKLKMPVLPNRFIYTDRIFKKKAELDAEEAETKSNDDEPMQVEEKADKMEINDEAEKMDTERIVNDRRRHCANMKKVQRSQSQDSIKFLGVVESTSAYDSVNHKFNPLSHEERKALLEQIAPGMIGQYNIGMNDKAASSGDGDGESDASIQEYKVIKTTGDGNCFFNSLCWWMTGQEDKTIVELLRARLHEFLDRHRQIFEKLDDKDFDATLEKTAKSGEWSDTMQVFAAATMLLTPILICDSYIVDRSTKWHRYDPRFSLTKDNEPNGPMNREFYQKQSAIYLRNPRSEIHFEPVTAKSKQNDSTKKNPSKEQLPEEQLDLSRVTQDTPAYELAAVIVHSGYTVRSGHYMTYIKSKERKKWLLCNDRQITEITSIANMRWNSREDGYVLLYTRIDDALERYREIQRIEQTEQTQPIDTQLDSQIDQ</sequence>